<reference evidence="2" key="1">
    <citation type="submission" date="2010-08" db="EMBL/GenBank/DDBJ databases">
        <authorList>
            <consortium name="Caenorhabditis japonica Sequencing Consortium"/>
            <person name="Wilson R.K."/>
        </authorList>
    </citation>
    <scope>NUCLEOTIDE SEQUENCE [LARGE SCALE GENOMIC DNA]</scope>
    <source>
        <strain evidence="2">DF5081</strain>
    </source>
</reference>
<keyword evidence="2" id="KW-1185">Reference proteome</keyword>
<dbReference type="AlphaFoldDB" id="A0A8R1EY03"/>
<organism evidence="1 2">
    <name type="scientific">Caenorhabditis japonica</name>
    <dbReference type="NCBI Taxonomy" id="281687"/>
    <lineage>
        <taxon>Eukaryota</taxon>
        <taxon>Metazoa</taxon>
        <taxon>Ecdysozoa</taxon>
        <taxon>Nematoda</taxon>
        <taxon>Chromadorea</taxon>
        <taxon>Rhabditida</taxon>
        <taxon>Rhabditina</taxon>
        <taxon>Rhabditomorpha</taxon>
        <taxon>Rhabditoidea</taxon>
        <taxon>Rhabditidae</taxon>
        <taxon>Peloderinae</taxon>
        <taxon>Caenorhabditis</taxon>
    </lineage>
</organism>
<proteinExistence type="predicted"/>
<protein>
    <submittedName>
        <fullName evidence="1">Uncharacterized protein</fullName>
    </submittedName>
</protein>
<evidence type="ECO:0000313" key="2">
    <source>
        <dbReference type="Proteomes" id="UP000005237"/>
    </source>
</evidence>
<evidence type="ECO:0000313" key="1">
    <source>
        <dbReference type="EnsemblMetazoa" id="CJA43207.1"/>
    </source>
</evidence>
<accession>A0A8R1EY03</accession>
<dbReference type="EnsemblMetazoa" id="CJA43207.1">
    <property type="protein sequence ID" value="CJA43207.1"/>
    <property type="gene ID" value="WBGene00219055"/>
</dbReference>
<sequence>RLKLDLKREILANFVLIAKFDEAILDDEQEKRRAVRFVGRFVVDEQQIRFQHSPSDTPLEILDCKWLSNAR</sequence>
<dbReference type="Proteomes" id="UP000005237">
    <property type="component" value="Unassembled WGS sequence"/>
</dbReference>
<reference evidence="1" key="2">
    <citation type="submission" date="2022-06" db="UniProtKB">
        <authorList>
            <consortium name="EnsemblMetazoa"/>
        </authorList>
    </citation>
    <scope>IDENTIFICATION</scope>
    <source>
        <strain evidence="1">DF5081</strain>
    </source>
</reference>
<name>A0A8R1EY03_CAEJA</name>